<accession>A0A1I7Y422</accession>
<keyword evidence="1" id="KW-1185">Reference proteome</keyword>
<proteinExistence type="predicted"/>
<dbReference type="WBParaSite" id="L893_g12398.t1">
    <property type="protein sequence ID" value="L893_g12398.t1"/>
    <property type="gene ID" value="L893_g12398"/>
</dbReference>
<organism evidence="1 2">
    <name type="scientific">Steinernema glaseri</name>
    <dbReference type="NCBI Taxonomy" id="37863"/>
    <lineage>
        <taxon>Eukaryota</taxon>
        <taxon>Metazoa</taxon>
        <taxon>Ecdysozoa</taxon>
        <taxon>Nematoda</taxon>
        <taxon>Chromadorea</taxon>
        <taxon>Rhabditida</taxon>
        <taxon>Tylenchina</taxon>
        <taxon>Panagrolaimomorpha</taxon>
        <taxon>Strongyloidoidea</taxon>
        <taxon>Steinernematidae</taxon>
        <taxon>Steinernema</taxon>
    </lineage>
</organism>
<evidence type="ECO:0000313" key="1">
    <source>
        <dbReference type="Proteomes" id="UP000095287"/>
    </source>
</evidence>
<evidence type="ECO:0000313" key="2">
    <source>
        <dbReference type="WBParaSite" id="L893_g12398.t1"/>
    </source>
</evidence>
<sequence length="69" mass="8165">MSEDRDHDHLDEHKQRIVAVIPTCLNSPIKNAELRFLRTFRLTHNLQIESPIRVNDRLASLHYSDIYLV</sequence>
<name>A0A1I7Y422_9BILA</name>
<protein>
    <submittedName>
        <fullName evidence="2">Uncharacterized protein</fullName>
    </submittedName>
</protein>
<reference evidence="2" key="1">
    <citation type="submission" date="2016-11" db="UniProtKB">
        <authorList>
            <consortium name="WormBaseParasite"/>
        </authorList>
    </citation>
    <scope>IDENTIFICATION</scope>
</reference>
<dbReference type="Proteomes" id="UP000095287">
    <property type="component" value="Unplaced"/>
</dbReference>
<dbReference type="AlphaFoldDB" id="A0A1I7Y422"/>